<keyword evidence="2" id="KW-0238">DNA-binding</keyword>
<evidence type="ECO:0000313" key="5">
    <source>
        <dbReference type="EMBL" id="QPJ66301.1"/>
    </source>
</evidence>
<keyword evidence="1" id="KW-0805">Transcription regulation</keyword>
<dbReference type="PROSITE" id="PS50943">
    <property type="entry name" value="HTH_CROC1"/>
    <property type="match status" value="1"/>
</dbReference>
<dbReference type="KEGG" id="nva:G3M78_13225"/>
<name>A0A7T0G4G6_9BACT</name>
<feature type="domain" description="HTH cro/C1-type" evidence="4">
    <location>
        <begin position="33"/>
        <end position="69"/>
    </location>
</feature>
<protein>
    <submittedName>
        <fullName evidence="5">Helix-turn-helix domain-containing protein</fullName>
    </submittedName>
</protein>
<dbReference type="GO" id="GO:0003677">
    <property type="term" value="F:DNA binding"/>
    <property type="evidence" value="ECO:0007669"/>
    <property type="project" value="UniProtKB-KW"/>
</dbReference>
<dbReference type="InterPro" id="IPR001387">
    <property type="entry name" value="Cro/C1-type_HTH"/>
</dbReference>
<evidence type="ECO:0000256" key="3">
    <source>
        <dbReference type="ARBA" id="ARBA00023163"/>
    </source>
</evidence>
<dbReference type="SUPFAM" id="SSF47413">
    <property type="entry name" value="lambda repressor-like DNA-binding domains"/>
    <property type="match status" value="1"/>
</dbReference>
<dbReference type="InterPro" id="IPR010982">
    <property type="entry name" value="Lambda_DNA-bd_dom_sf"/>
</dbReference>
<keyword evidence="3" id="KW-0804">Transcription</keyword>
<accession>A0A7T0G4G6</accession>
<gene>
    <name evidence="5" type="ORF">G3M78_13225</name>
</gene>
<reference evidence="6" key="1">
    <citation type="submission" date="2020-02" db="EMBL/GenBank/DDBJ databases">
        <title>Genomic and physiological characterization of two novel Nitrospinaceae genera.</title>
        <authorList>
            <person name="Mueller A.J."/>
            <person name="Jung M.-Y."/>
            <person name="Strachan C.R."/>
            <person name="Herbold C.W."/>
            <person name="Kirkegaard R.H."/>
            <person name="Daims H."/>
        </authorList>
    </citation>
    <scope>NUCLEOTIDE SEQUENCE [LARGE SCALE GENOMIC DNA]</scope>
</reference>
<dbReference type="Proteomes" id="UP000594464">
    <property type="component" value="Chromosome"/>
</dbReference>
<evidence type="ECO:0000256" key="1">
    <source>
        <dbReference type="ARBA" id="ARBA00023015"/>
    </source>
</evidence>
<dbReference type="PANTHER" id="PTHR36511">
    <property type="entry name" value="MERR FAMILY BACTERIAL REGULATORY PROTEIN"/>
    <property type="match status" value="1"/>
</dbReference>
<dbReference type="Gene3D" id="1.10.260.40">
    <property type="entry name" value="lambda repressor-like DNA-binding domains"/>
    <property type="match status" value="1"/>
</dbReference>
<organism evidence="5 6">
    <name type="scientific">Candidatus Nitrohelix vancouverensis</name>
    <dbReference type="NCBI Taxonomy" id="2705534"/>
    <lineage>
        <taxon>Bacteria</taxon>
        <taxon>Pseudomonadati</taxon>
        <taxon>Nitrospinota/Tectimicrobiota group</taxon>
        <taxon>Nitrospinota</taxon>
        <taxon>Nitrospinia</taxon>
        <taxon>Nitrospinales</taxon>
        <taxon>Nitrospinaceae</taxon>
        <taxon>Candidatus Nitrohelix</taxon>
    </lineage>
</organism>
<evidence type="ECO:0000259" key="4">
    <source>
        <dbReference type="PROSITE" id="PS50943"/>
    </source>
</evidence>
<evidence type="ECO:0000313" key="6">
    <source>
        <dbReference type="Proteomes" id="UP000594464"/>
    </source>
</evidence>
<evidence type="ECO:0000256" key="2">
    <source>
        <dbReference type="ARBA" id="ARBA00023125"/>
    </source>
</evidence>
<dbReference type="Pfam" id="PF01381">
    <property type="entry name" value="HTH_3"/>
    <property type="match status" value="1"/>
</dbReference>
<sequence>MKKRDIGHEILKSLQDIKQGKGKRIKSKLPPSVKTIRDNMGLSQSAFVGFLGVSVRTLQEWEQGRRKPSGPATVLLKVAHTHPVVLLQSEN</sequence>
<dbReference type="AlphaFoldDB" id="A0A7T0G4G6"/>
<dbReference type="PANTHER" id="PTHR36511:SF4">
    <property type="entry name" value="ANTITOXIN MQSA"/>
    <property type="match status" value="1"/>
</dbReference>
<dbReference type="CDD" id="cd00093">
    <property type="entry name" value="HTH_XRE"/>
    <property type="match status" value="1"/>
</dbReference>
<dbReference type="EMBL" id="CP048620">
    <property type="protein sequence ID" value="QPJ66301.1"/>
    <property type="molecule type" value="Genomic_DNA"/>
</dbReference>
<proteinExistence type="predicted"/>
<dbReference type="InterPro" id="IPR052359">
    <property type="entry name" value="HTH-type_reg/antitoxin"/>
</dbReference>